<dbReference type="Proteomes" id="UP001519307">
    <property type="component" value="Unassembled WGS sequence"/>
</dbReference>
<evidence type="ECO:0000313" key="1">
    <source>
        <dbReference type="EMBL" id="MBP2031853.1"/>
    </source>
</evidence>
<dbReference type="RefSeq" id="WP_209700777.1">
    <property type="nucleotide sequence ID" value="NZ_JAGGLM010000001.1"/>
</dbReference>
<proteinExistence type="predicted"/>
<dbReference type="EMBL" id="JAGGLM010000001">
    <property type="protein sequence ID" value="MBP2031853.1"/>
    <property type="molecule type" value="Genomic_DNA"/>
</dbReference>
<keyword evidence="2" id="KW-1185">Reference proteome</keyword>
<accession>A0ABS4KP90</accession>
<sequence>MKYKIGQEIKFEEDFLLPLQNGNKVKVLKGDTAVVVRKIDDNSGEILYMTGKASGKSQVINIEVDSNIDSDYIAKKIMGEL</sequence>
<evidence type="ECO:0000313" key="2">
    <source>
        <dbReference type="Proteomes" id="UP001519307"/>
    </source>
</evidence>
<organism evidence="1 2">
    <name type="scientific">Clostridium algifaecis</name>
    <dbReference type="NCBI Taxonomy" id="1472040"/>
    <lineage>
        <taxon>Bacteria</taxon>
        <taxon>Bacillati</taxon>
        <taxon>Bacillota</taxon>
        <taxon>Clostridia</taxon>
        <taxon>Eubacteriales</taxon>
        <taxon>Clostridiaceae</taxon>
        <taxon>Clostridium</taxon>
    </lineage>
</organism>
<protein>
    <submittedName>
        <fullName evidence="1">Uncharacterized protein</fullName>
    </submittedName>
</protein>
<comment type="caution">
    <text evidence="1">The sequence shown here is derived from an EMBL/GenBank/DDBJ whole genome shotgun (WGS) entry which is preliminary data.</text>
</comment>
<gene>
    <name evidence="1" type="ORF">J2Z42_000518</name>
</gene>
<name>A0ABS4KP90_9CLOT</name>
<reference evidence="1 2" key="1">
    <citation type="submission" date="2021-03" db="EMBL/GenBank/DDBJ databases">
        <title>Genomic Encyclopedia of Type Strains, Phase IV (KMG-IV): sequencing the most valuable type-strain genomes for metagenomic binning, comparative biology and taxonomic classification.</title>
        <authorList>
            <person name="Goeker M."/>
        </authorList>
    </citation>
    <scope>NUCLEOTIDE SEQUENCE [LARGE SCALE GENOMIC DNA]</scope>
    <source>
        <strain evidence="1 2">DSM 28783</strain>
    </source>
</reference>